<dbReference type="InterPro" id="IPR015158">
    <property type="entry name" value="Bud22_dom"/>
</dbReference>
<evidence type="ECO:0000313" key="4">
    <source>
        <dbReference type="EMBL" id="VVT53175.1"/>
    </source>
</evidence>
<accession>A0A5E8BWU8</accession>
<feature type="domain" description="Bud22" evidence="3">
    <location>
        <begin position="115"/>
        <end position="592"/>
    </location>
</feature>
<feature type="compositionally biased region" description="Basic and acidic residues" evidence="2">
    <location>
        <begin position="262"/>
        <end position="276"/>
    </location>
</feature>
<dbReference type="GeneID" id="43582259"/>
<proteinExistence type="predicted"/>
<dbReference type="OrthoDB" id="3364872at2759"/>
<dbReference type="Proteomes" id="UP000398389">
    <property type="component" value="Unassembled WGS sequence"/>
</dbReference>
<keyword evidence="1" id="KW-0175">Coiled coil</keyword>
<evidence type="ECO:0000256" key="2">
    <source>
        <dbReference type="SAM" id="MobiDB-lite"/>
    </source>
</evidence>
<feature type="compositionally biased region" description="Basic residues" evidence="2">
    <location>
        <begin position="431"/>
        <end position="443"/>
    </location>
</feature>
<evidence type="ECO:0000256" key="1">
    <source>
        <dbReference type="ARBA" id="ARBA00023054"/>
    </source>
</evidence>
<dbReference type="PANTHER" id="PTHR23325">
    <property type="entry name" value="SERUM RESPONSE FACTOR-BINDING"/>
    <property type="match status" value="1"/>
</dbReference>
<dbReference type="PANTHER" id="PTHR23325:SF1">
    <property type="entry name" value="SERUM RESPONSE FACTOR-BINDING PROTEIN 1"/>
    <property type="match status" value="1"/>
</dbReference>
<protein>
    <recommendedName>
        <fullName evidence="3">Bud22 domain-containing protein</fullName>
    </recommendedName>
</protein>
<reference evidence="4 5" key="1">
    <citation type="submission" date="2019-09" db="EMBL/GenBank/DDBJ databases">
        <authorList>
            <person name="Brejova B."/>
        </authorList>
    </citation>
    <scope>NUCLEOTIDE SEQUENCE [LARGE SCALE GENOMIC DNA]</scope>
</reference>
<dbReference type="GO" id="GO:0030686">
    <property type="term" value="C:90S preribosome"/>
    <property type="evidence" value="ECO:0007669"/>
    <property type="project" value="TreeGrafter"/>
</dbReference>
<dbReference type="RefSeq" id="XP_031854050.1">
    <property type="nucleotide sequence ID" value="XM_031998159.1"/>
</dbReference>
<name>A0A5E8BWU8_9ASCO</name>
<feature type="compositionally biased region" description="Basic and acidic residues" evidence="2">
    <location>
        <begin position="463"/>
        <end position="481"/>
    </location>
</feature>
<dbReference type="GO" id="GO:0030490">
    <property type="term" value="P:maturation of SSU-rRNA"/>
    <property type="evidence" value="ECO:0007669"/>
    <property type="project" value="TreeGrafter"/>
</dbReference>
<feature type="compositionally biased region" description="Basic and acidic residues" evidence="2">
    <location>
        <begin position="62"/>
        <end position="89"/>
    </location>
</feature>
<evidence type="ECO:0000259" key="3">
    <source>
        <dbReference type="Pfam" id="PF09073"/>
    </source>
</evidence>
<keyword evidence="5" id="KW-1185">Reference proteome</keyword>
<feature type="compositionally biased region" description="Basic and acidic residues" evidence="2">
    <location>
        <begin position="492"/>
        <end position="501"/>
    </location>
</feature>
<dbReference type="AlphaFoldDB" id="A0A5E8BWU8"/>
<evidence type="ECO:0000313" key="5">
    <source>
        <dbReference type="Proteomes" id="UP000398389"/>
    </source>
</evidence>
<dbReference type="GO" id="GO:0005634">
    <property type="term" value="C:nucleus"/>
    <property type="evidence" value="ECO:0007669"/>
    <property type="project" value="TreeGrafter"/>
</dbReference>
<sequence length="592" mass="68306">MKQIKDDRSHKTGLNNKKKNLLWQIDFLEAKLNQSVESTRLKSTKAAADREIRRHKYKQRALKREAAAKDQDNETDENKNDVQENKPSETLEIQRKAELQAQINALKKQLVEQKIHHGIIQIQRALKKSKTLEVLKVGKALKRLHNDDSNTPEEENIKEAELEKKLKDLKSVNIVELSPIIVKRHLYNIYINQENSTNDSEKTIKDLPPWIPESILKTDDSFKLSKDIDNNYQHFSNLKSVTSQLEELVGVINFAVGLGEKVKRGDGNDKEEKKSEDDENEKEGDDEQQDSDNEDQTEDVDSIEYHGRPLVFSDDEDEEDNIANVDIEKLKKDKNVITNTSTLNYDDISDSEGDEQFYNEILEPESDNDEKEEESEEEESEEEEEESEEEEEGGFFEELDEDIDSTESKKRKRSKDGEEDDSKSNKEKKDKKEKKEKKEKKKIVLPALLNTFIGASDDEEDMELQRELKEMDEMEGIDSKTGKKKNRRGQRERRAIAERKYGKNANHLKTERDKYQAKRAQLQAEYEAREAKRQKTGKPSKESSKDAAAAAKEAEQKKLESKPLHPSWEAKKKLAAAATAQVKFAGKKIVFD</sequence>
<feature type="compositionally biased region" description="Basic and acidic residues" evidence="2">
    <location>
        <begin position="326"/>
        <end position="335"/>
    </location>
</feature>
<feature type="region of interest" description="Disordered" evidence="2">
    <location>
        <begin position="38"/>
        <end position="89"/>
    </location>
</feature>
<feature type="compositionally biased region" description="Basic and acidic residues" evidence="2">
    <location>
        <begin position="552"/>
        <end position="572"/>
    </location>
</feature>
<feature type="region of interest" description="Disordered" evidence="2">
    <location>
        <begin position="262"/>
        <end position="573"/>
    </location>
</feature>
<gene>
    <name evidence="4" type="ORF">SAPINGB_P003441</name>
</gene>
<dbReference type="EMBL" id="CABVLU010000003">
    <property type="protein sequence ID" value="VVT53175.1"/>
    <property type="molecule type" value="Genomic_DNA"/>
</dbReference>
<feature type="compositionally biased region" description="Acidic residues" evidence="2">
    <location>
        <begin position="277"/>
        <end position="302"/>
    </location>
</feature>
<feature type="compositionally biased region" description="Basic and acidic residues" evidence="2">
    <location>
        <begin position="526"/>
        <end position="545"/>
    </location>
</feature>
<feature type="compositionally biased region" description="Acidic residues" evidence="2">
    <location>
        <begin position="347"/>
        <end position="405"/>
    </location>
</feature>
<feature type="compositionally biased region" description="Basic residues" evidence="2">
    <location>
        <begin position="482"/>
        <end position="491"/>
    </location>
</feature>
<dbReference type="InterPro" id="IPR037393">
    <property type="entry name" value="Bud22/SRFB1"/>
</dbReference>
<organism evidence="4 5">
    <name type="scientific">Magnusiomyces paraingens</name>
    <dbReference type="NCBI Taxonomy" id="2606893"/>
    <lineage>
        <taxon>Eukaryota</taxon>
        <taxon>Fungi</taxon>
        <taxon>Dikarya</taxon>
        <taxon>Ascomycota</taxon>
        <taxon>Saccharomycotina</taxon>
        <taxon>Dipodascomycetes</taxon>
        <taxon>Dipodascales</taxon>
        <taxon>Dipodascaceae</taxon>
        <taxon>Magnusiomyces</taxon>
    </lineage>
</organism>
<dbReference type="Pfam" id="PF09073">
    <property type="entry name" value="BUD22"/>
    <property type="match status" value="1"/>
</dbReference>